<dbReference type="Gene3D" id="3.10.20.90">
    <property type="entry name" value="Phosphatidylinositol 3-kinase Catalytic Subunit, Chain A, domain 1"/>
    <property type="match status" value="1"/>
</dbReference>
<proteinExistence type="predicted"/>
<dbReference type="Proteomes" id="UP000245207">
    <property type="component" value="Unassembled WGS sequence"/>
</dbReference>
<comment type="caution">
    <text evidence="1">The sequence shown here is derived from an EMBL/GenBank/DDBJ whole genome shotgun (WGS) entry which is preliminary data.</text>
</comment>
<keyword evidence="2" id="KW-1185">Reference proteome</keyword>
<accession>A0A2U1PCF1</accession>
<dbReference type="GO" id="GO:0003700">
    <property type="term" value="F:DNA-binding transcription factor activity"/>
    <property type="evidence" value="ECO:0007669"/>
    <property type="project" value="InterPro"/>
</dbReference>
<protein>
    <submittedName>
        <fullName evidence="1">PB1 domain-containing protein</fullName>
    </submittedName>
</protein>
<organism evidence="1 2">
    <name type="scientific">Artemisia annua</name>
    <name type="common">Sweet wormwood</name>
    <dbReference type="NCBI Taxonomy" id="35608"/>
    <lineage>
        <taxon>Eukaryota</taxon>
        <taxon>Viridiplantae</taxon>
        <taxon>Streptophyta</taxon>
        <taxon>Embryophyta</taxon>
        <taxon>Tracheophyta</taxon>
        <taxon>Spermatophyta</taxon>
        <taxon>Magnoliopsida</taxon>
        <taxon>eudicotyledons</taxon>
        <taxon>Gunneridae</taxon>
        <taxon>Pentapetalae</taxon>
        <taxon>asterids</taxon>
        <taxon>campanulids</taxon>
        <taxon>Asterales</taxon>
        <taxon>Asteraceae</taxon>
        <taxon>Asteroideae</taxon>
        <taxon>Anthemideae</taxon>
        <taxon>Artemisiinae</taxon>
        <taxon>Artemisia</taxon>
    </lineage>
</organism>
<gene>
    <name evidence="1" type="ORF">CTI12_AA170040</name>
</gene>
<dbReference type="PANTHER" id="PTHR32002">
    <property type="entry name" value="PROTEIN NLP8"/>
    <property type="match status" value="1"/>
</dbReference>
<dbReference type="EMBL" id="PKPP01001352">
    <property type="protein sequence ID" value="PWA83426.1"/>
    <property type="molecule type" value="Genomic_DNA"/>
</dbReference>
<name>A0A2U1PCF1_ARTAN</name>
<sequence>MEPNFDFQGNSGFLQFWECCASGDSNKDGCYFLLTDQFVSDVYDNRLEAYRWTCLNDDYRFVELEKNVGDWFAGRAAQTQVADYQYDGEALGLGQLVMPVYFNHPGAVLKLAGIIELVTAQHNETYAAYFNQIQALLMEVNLTSRYLGKTIKVEYNQQLVKFNLPFTAKLPDLQEQVTMRFKELENKAFSIAYKDTNHIRHSILSDHDLHFCIEGSILNRTTLIRMVVEDVVG</sequence>
<dbReference type="PANTHER" id="PTHR32002:SF35">
    <property type="entry name" value="PROTEIN NLP6"/>
    <property type="match status" value="1"/>
</dbReference>
<dbReference type="InterPro" id="IPR045012">
    <property type="entry name" value="NLP"/>
</dbReference>
<dbReference type="AlphaFoldDB" id="A0A2U1PCF1"/>
<evidence type="ECO:0000313" key="2">
    <source>
        <dbReference type="Proteomes" id="UP000245207"/>
    </source>
</evidence>
<reference evidence="1 2" key="1">
    <citation type="journal article" date="2018" name="Mol. Plant">
        <title>The genome of Artemisia annua provides insight into the evolution of Asteraceae family and artemisinin biosynthesis.</title>
        <authorList>
            <person name="Shen Q."/>
            <person name="Zhang L."/>
            <person name="Liao Z."/>
            <person name="Wang S."/>
            <person name="Yan T."/>
            <person name="Shi P."/>
            <person name="Liu M."/>
            <person name="Fu X."/>
            <person name="Pan Q."/>
            <person name="Wang Y."/>
            <person name="Lv Z."/>
            <person name="Lu X."/>
            <person name="Zhang F."/>
            <person name="Jiang W."/>
            <person name="Ma Y."/>
            <person name="Chen M."/>
            <person name="Hao X."/>
            <person name="Li L."/>
            <person name="Tang Y."/>
            <person name="Lv G."/>
            <person name="Zhou Y."/>
            <person name="Sun X."/>
            <person name="Brodelius P.E."/>
            <person name="Rose J.K.C."/>
            <person name="Tang K."/>
        </authorList>
    </citation>
    <scope>NUCLEOTIDE SEQUENCE [LARGE SCALE GENOMIC DNA]</scope>
    <source>
        <strain evidence="2">cv. Huhao1</strain>
        <tissue evidence="1">Leaf</tissue>
    </source>
</reference>
<evidence type="ECO:0000313" key="1">
    <source>
        <dbReference type="EMBL" id="PWA83426.1"/>
    </source>
</evidence>
<dbReference type="SUPFAM" id="SSF54277">
    <property type="entry name" value="CAD &amp; PB1 domains"/>
    <property type="match status" value="1"/>
</dbReference>